<dbReference type="Proteomes" id="UP000694701">
    <property type="component" value="Unplaced"/>
</dbReference>
<proteinExistence type="predicted"/>
<reference evidence="1" key="1">
    <citation type="submission" date="2025-08" db="UniProtKB">
        <authorList>
            <consortium name="Ensembl"/>
        </authorList>
    </citation>
    <scope>IDENTIFICATION</scope>
</reference>
<organism evidence="1 2">
    <name type="scientific">Cyprinus carpio</name>
    <name type="common">Common carp</name>
    <dbReference type="NCBI Taxonomy" id="7962"/>
    <lineage>
        <taxon>Eukaryota</taxon>
        <taxon>Metazoa</taxon>
        <taxon>Chordata</taxon>
        <taxon>Craniata</taxon>
        <taxon>Vertebrata</taxon>
        <taxon>Euteleostomi</taxon>
        <taxon>Actinopterygii</taxon>
        <taxon>Neopterygii</taxon>
        <taxon>Teleostei</taxon>
        <taxon>Ostariophysi</taxon>
        <taxon>Cypriniformes</taxon>
        <taxon>Cyprinidae</taxon>
        <taxon>Cyprininae</taxon>
        <taxon>Cyprinus</taxon>
    </lineage>
</organism>
<evidence type="ECO:0000313" key="1">
    <source>
        <dbReference type="Ensembl" id="ENSCCRP00020095358.1"/>
    </source>
</evidence>
<evidence type="ECO:0000313" key="2">
    <source>
        <dbReference type="Proteomes" id="UP000694701"/>
    </source>
</evidence>
<protein>
    <submittedName>
        <fullName evidence="1">Uncharacterized protein</fullName>
    </submittedName>
</protein>
<sequence>NVLNCVPKTNKACQIFVFINCLTTLADSLVASNGIISSRLAGKVSGLLNVN</sequence>
<dbReference type="Ensembl" id="ENSCCRT00020104271.1">
    <property type="protein sequence ID" value="ENSCCRP00020095358.1"/>
    <property type="gene ID" value="ENSCCRG00020043862.1"/>
</dbReference>
<accession>A0A8C2JLK5</accession>
<name>A0A8C2JLK5_CYPCA</name>
<dbReference type="AlphaFoldDB" id="A0A8C2JLK5"/>